<protein>
    <submittedName>
        <fullName evidence="1">Uncharacterized protein</fullName>
    </submittedName>
</protein>
<dbReference type="Proteomes" id="UP000805193">
    <property type="component" value="Unassembled WGS sequence"/>
</dbReference>
<evidence type="ECO:0000313" key="2">
    <source>
        <dbReference type="Proteomes" id="UP000805193"/>
    </source>
</evidence>
<name>A0AC60QSG8_IXOPE</name>
<keyword evidence="2" id="KW-1185">Reference proteome</keyword>
<organism evidence="1 2">
    <name type="scientific">Ixodes persulcatus</name>
    <name type="common">Taiga tick</name>
    <dbReference type="NCBI Taxonomy" id="34615"/>
    <lineage>
        <taxon>Eukaryota</taxon>
        <taxon>Metazoa</taxon>
        <taxon>Ecdysozoa</taxon>
        <taxon>Arthropoda</taxon>
        <taxon>Chelicerata</taxon>
        <taxon>Arachnida</taxon>
        <taxon>Acari</taxon>
        <taxon>Parasitiformes</taxon>
        <taxon>Ixodida</taxon>
        <taxon>Ixodoidea</taxon>
        <taxon>Ixodidae</taxon>
        <taxon>Ixodinae</taxon>
        <taxon>Ixodes</taxon>
    </lineage>
</organism>
<dbReference type="EMBL" id="JABSTQ010004846">
    <property type="protein sequence ID" value="KAG0440828.1"/>
    <property type="molecule type" value="Genomic_DNA"/>
</dbReference>
<accession>A0AC60QSG8</accession>
<comment type="caution">
    <text evidence="1">The sequence shown here is derived from an EMBL/GenBank/DDBJ whole genome shotgun (WGS) entry which is preliminary data.</text>
</comment>
<evidence type="ECO:0000313" key="1">
    <source>
        <dbReference type="EMBL" id="KAG0440828.1"/>
    </source>
</evidence>
<reference evidence="1 2" key="1">
    <citation type="journal article" date="2020" name="Cell">
        <title>Large-Scale Comparative Analyses of Tick Genomes Elucidate Their Genetic Diversity and Vector Capacities.</title>
        <authorList>
            <consortium name="Tick Genome and Microbiome Consortium (TIGMIC)"/>
            <person name="Jia N."/>
            <person name="Wang J."/>
            <person name="Shi W."/>
            <person name="Du L."/>
            <person name="Sun Y."/>
            <person name="Zhan W."/>
            <person name="Jiang J.F."/>
            <person name="Wang Q."/>
            <person name="Zhang B."/>
            <person name="Ji P."/>
            <person name="Bell-Sakyi L."/>
            <person name="Cui X.M."/>
            <person name="Yuan T.T."/>
            <person name="Jiang B.G."/>
            <person name="Yang W.F."/>
            <person name="Lam T.T."/>
            <person name="Chang Q.C."/>
            <person name="Ding S.J."/>
            <person name="Wang X.J."/>
            <person name="Zhu J.G."/>
            <person name="Ruan X.D."/>
            <person name="Zhao L."/>
            <person name="Wei J.T."/>
            <person name="Ye R.Z."/>
            <person name="Que T.C."/>
            <person name="Du C.H."/>
            <person name="Zhou Y.H."/>
            <person name="Cheng J.X."/>
            <person name="Dai P.F."/>
            <person name="Guo W.B."/>
            <person name="Han X.H."/>
            <person name="Huang E.J."/>
            <person name="Li L.F."/>
            <person name="Wei W."/>
            <person name="Gao Y.C."/>
            <person name="Liu J.Z."/>
            <person name="Shao H.Z."/>
            <person name="Wang X."/>
            <person name="Wang C.C."/>
            <person name="Yang T.C."/>
            <person name="Huo Q.B."/>
            <person name="Li W."/>
            <person name="Chen H.Y."/>
            <person name="Chen S.E."/>
            <person name="Zhou L.G."/>
            <person name="Ni X.B."/>
            <person name="Tian J.H."/>
            <person name="Sheng Y."/>
            <person name="Liu T."/>
            <person name="Pan Y.S."/>
            <person name="Xia L.Y."/>
            <person name="Li J."/>
            <person name="Zhao F."/>
            <person name="Cao W.C."/>
        </authorList>
    </citation>
    <scope>NUCLEOTIDE SEQUENCE [LARGE SCALE GENOMIC DNA]</scope>
    <source>
        <strain evidence="1">Iper-2018</strain>
    </source>
</reference>
<sequence length="174" mass="19596">MDGQGVPKPQEVRILGQLIPQGRSNKGTLDKLTKATVQINGMLRGIRNKQHGLKGREAIQLRHAFLVSRVMYGHPHLNLTTKEVENPDIMLRKTYKNALGLPEYATTKRLLQLGVHNTFEELANAQIGAQIRRLVGTDSGRWLLDKLVLANPDAASLRQHIEHIELFEHMCSNK</sequence>
<proteinExistence type="predicted"/>
<gene>
    <name evidence="1" type="ORF">HPB47_016163</name>
</gene>